<evidence type="ECO:0000259" key="5">
    <source>
        <dbReference type="Pfam" id="PF00149"/>
    </source>
</evidence>
<sequence>MLFLHLSDIHFRASEIDRDDDPNAGLRDDLVHDVQLMRRRIGRAANAILISGDIAFSGTKREYDFAFSWLHSKLCPAAGCEIEDVFVIPGNHDVEWSQAAKPLHRDARAKLRSCDAKDADKFLREYLSDNFSAQLMFAPIDNYNRFAARFLCSIGPYDEAHPDIKPFTTRDWDMEDGSKLRIWGFNSALISDAQDSPNQMFVDPAGAQIQREYGVAHVVMCHHPYGWLKNGAGFRERIEAVAKLHLFGHEHTRRIEEGKHFTTIRAGAVQPDRDEPGWDPGYNWIGLSIGYEGDKRYLDAEIWVRKREGARFIAVPDHDQAETWQARHRLSEWSAPIVVDKPHVGATTVMTPPDEPKTSSTSVSARIVASKMFRLAEHVQRQIIVHLSLDQDGDQGLKDYEFVLAAVNRAKSQNRLPALNEMTDEALYGQGNK</sequence>
<name>A0A6L9MLJ1_9HYPH</name>
<organism evidence="6 7">
    <name type="scientific">Aurantimonas aggregata</name>
    <dbReference type="NCBI Taxonomy" id="2047720"/>
    <lineage>
        <taxon>Bacteria</taxon>
        <taxon>Pseudomonadati</taxon>
        <taxon>Pseudomonadota</taxon>
        <taxon>Alphaproteobacteria</taxon>
        <taxon>Hyphomicrobiales</taxon>
        <taxon>Aurantimonadaceae</taxon>
        <taxon>Aurantimonas</taxon>
    </lineage>
</organism>
<protein>
    <submittedName>
        <fullName evidence="6">Phosphohydrolase</fullName>
    </submittedName>
</protein>
<reference evidence="6 7" key="1">
    <citation type="submission" date="2020-01" db="EMBL/GenBank/DDBJ databases">
        <title>Genomes of bacteria type strains.</title>
        <authorList>
            <person name="Chen J."/>
            <person name="Zhu S."/>
            <person name="Chen J."/>
        </authorList>
    </citation>
    <scope>NUCLEOTIDE SEQUENCE [LARGE SCALE GENOMIC DNA]</scope>
    <source>
        <strain evidence="6 7">KCTC 52919</strain>
    </source>
</reference>
<dbReference type="RefSeq" id="WP_163045440.1">
    <property type="nucleotide sequence ID" value="NZ_JAAAMJ010000017.1"/>
</dbReference>
<keyword evidence="2 6" id="KW-0378">Hydrolase</keyword>
<dbReference type="GO" id="GO:0046872">
    <property type="term" value="F:metal ion binding"/>
    <property type="evidence" value="ECO:0007669"/>
    <property type="project" value="UniProtKB-KW"/>
</dbReference>
<comment type="caution">
    <text evidence="6">The sequence shown here is derived from an EMBL/GenBank/DDBJ whole genome shotgun (WGS) entry which is preliminary data.</text>
</comment>
<evidence type="ECO:0000256" key="4">
    <source>
        <dbReference type="ARBA" id="ARBA00025742"/>
    </source>
</evidence>
<dbReference type="InterPro" id="IPR050884">
    <property type="entry name" value="CNP_phosphodiesterase-III"/>
</dbReference>
<evidence type="ECO:0000256" key="2">
    <source>
        <dbReference type="ARBA" id="ARBA00022801"/>
    </source>
</evidence>
<evidence type="ECO:0000256" key="1">
    <source>
        <dbReference type="ARBA" id="ARBA00022723"/>
    </source>
</evidence>
<dbReference type="PANTHER" id="PTHR42988">
    <property type="entry name" value="PHOSPHOHYDROLASE"/>
    <property type="match status" value="1"/>
</dbReference>
<dbReference type="AlphaFoldDB" id="A0A6L9MLJ1"/>
<dbReference type="InterPro" id="IPR029052">
    <property type="entry name" value="Metallo-depent_PP-like"/>
</dbReference>
<proteinExistence type="inferred from homology"/>
<keyword evidence="7" id="KW-1185">Reference proteome</keyword>
<keyword evidence="3" id="KW-0408">Iron</keyword>
<dbReference type="GO" id="GO:0016787">
    <property type="term" value="F:hydrolase activity"/>
    <property type="evidence" value="ECO:0007669"/>
    <property type="project" value="UniProtKB-KW"/>
</dbReference>
<dbReference type="InterPro" id="IPR004843">
    <property type="entry name" value="Calcineurin-like_PHP"/>
</dbReference>
<dbReference type="Gene3D" id="3.60.21.10">
    <property type="match status" value="1"/>
</dbReference>
<dbReference type="PANTHER" id="PTHR42988:SF2">
    <property type="entry name" value="CYCLIC NUCLEOTIDE PHOSPHODIESTERASE CBUA0032-RELATED"/>
    <property type="match status" value="1"/>
</dbReference>
<evidence type="ECO:0000256" key="3">
    <source>
        <dbReference type="ARBA" id="ARBA00023004"/>
    </source>
</evidence>
<dbReference type="Pfam" id="PF00149">
    <property type="entry name" value="Metallophos"/>
    <property type="match status" value="1"/>
</dbReference>
<evidence type="ECO:0000313" key="6">
    <source>
        <dbReference type="EMBL" id="NDV88595.1"/>
    </source>
</evidence>
<dbReference type="SUPFAM" id="SSF56300">
    <property type="entry name" value="Metallo-dependent phosphatases"/>
    <property type="match status" value="1"/>
</dbReference>
<dbReference type="EMBL" id="JAAAMJ010000017">
    <property type="protein sequence ID" value="NDV88595.1"/>
    <property type="molecule type" value="Genomic_DNA"/>
</dbReference>
<keyword evidence="1" id="KW-0479">Metal-binding</keyword>
<dbReference type="Proteomes" id="UP000476332">
    <property type="component" value="Unassembled WGS sequence"/>
</dbReference>
<feature type="domain" description="Calcineurin-like phosphoesterase" evidence="5">
    <location>
        <begin position="1"/>
        <end position="252"/>
    </location>
</feature>
<comment type="similarity">
    <text evidence="4">Belongs to the cyclic nucleotide phosphodiesterase class-III family.</text>
</comment>
<evidence type="ECO:0000313" key="7">
    <source>
        <dbReference type="Proteomes" id="UP000476332"/>
    </source>
</evidence>
<accession>A0A6L9MLJ1</accession>
<gene>
    <name evidence="6" type="ORF">GTW51_17985</name>
</gene>